<reference evidence="2 3" key="1">
    <citation type="submission" date="2022-10" db="EMBL/GenBank/DDBJ databases">
        <title>Chitinophaga nivalis PC15 sp. nov., isolated from Pyeongchang county, South Korea.</title>
        <authorList>
            <person name="Trinh H.N."/>
        </authorList>
    </citation>
    <scope>NUCLEOTIDE SEQUENCE [LARGE SCALE GENOMIC DNA]</scope>
    <source>
        <strain evidence="2 3">PC14</strain>
    </source>
</reference>
<accession>A0ABT3IV18</accession>
<dbReference type="PANTHER" id="PTHR36438:SF1">
    <property type="entry name" value="IRON-SULFUR CLUSTER REPAIR PROTEIN YTFE"/>
    <property type="match status" value="1"/>
</dbReference>
<evidence type="ECO:0000313" key="2">
    <source>
        <dbReference type="EMBL" id="MCW3487834.1"/>
    </source>
</evidence>
<protein>
    <submittedName>
        <fullName evidence="2">Uncharacterized protein</fullName>
    </submittedName>
</protein>
<evidence type="ECO:0000313" key="3">
    <source>
        <dbReference type="Proteomes" id="UP001207742"/>
    </source>
</evidence>
<dbReference type="InterPro" id="IPR019903">
    <property type="entry name" value="RIC_family"/>
</dbReference>
<dbReference type="Proteomes" id="UP001207742">
    <property type="component" value="Unassembled WGS sequence"/>
</dbReference>
<proteinExistence type="predicted"/>
<keyword evidence="3" id="KW-1185">Reference proteome</keyword>
<gene>
    <name evidence="2" type="ORF">OL497_28340</name>
</gene>
<name>A0ABT3IV18_9BACT</name>
<dbReference type="PANTHER" id="PTHR36438">
    <property type="entry name" value="IRON-SULFUR CLUSTER REPAIR PROTEIN YTFE"/>
    <property type="match status" value="1"/>
</dbReference>
<sequence length="184" mass="21010">MYASAIINFHELSPATLCDVITNKFHLPIEHTAAQIMAYFNLEKQEDSSAPATADLQQLLFVKLQTEISQLIRKEATILFPVIRNITTHNTGKKSIQPAAYDSVLQSFQKILLLLQKIRQVSANYLLQRHWSSAYKICISDLYSLEQLTQQWIYVEQNILYPAAMPGHAPAMQEDEFNNQLSID</sequence>
<dbReference type="RefSeq" id="WP_264734638.1">
    <property type="nucleotide sequence ID" value="NZ_JAPDNR010000001.1"/>
</dbReference>
<evidence type="ECO:0000256" key="1">
    <source>
        <dbReference type="ARBA" id="ARBA00004496"/>
    </source>
</evidence>
<organism evidence="2 3">
    <name type="scientific">Chitinophaga nivalis</name>
    <dbReference type="NCBI Taxonomy" id="2991709"/>
    <lineage>
        <taxon>Bacteria</taxon>
        <taxon>Pseudomonadati</taxon>
        <taxon>Bacteroidota</taxon>
        <taxon>Chitinophagia</taxon>
        <taxon>Chitinophagales</taxon>
        <taxon>Chitinophagaceae</taxon>
        <taxon>Chitinophaga</taxon>
    </lineage>
</organism>
<comment type="subcellular location">
    <subcellularLocation>
        <location evidence="1">Cytoplasm</location>
    </subcellularLocation>
</comment>
<comment type="caution">
    <text evidence="2">The sequence shown here is derived from an EMBL/GenBank/DDBJ whole genome shotgun (WGS) entry which is preliminary data.</text>
</comment>
<dbReference type="Gene3D" id="1.20.120.520">
    <property type="entry name" value="nmb1532 protein domain like"/>
    <property type="match status" value="1"/>
</dbReference>
<dbReference type="EMBL" id="JAPDNS010000002">
    <property type="protein sequence ID" value="MCW3487834.1"/>
    <property type="molecule type" value="Genomic_DNA"/>
</dbReference>